<dbReference type="OrthoDB" id="207120at2759"/>
<feature type="compositionally biased region" description="Polar residues" evidence="1">
    <location>
        <begin position="109"/>
        <end position="128"/>
    </location>
</feature>
<evidence type="ECO:0000313" key="2">
    <source>
        <dbReference type="EMBL" id="ORX74175.1"/>
    </source>
</evidence>
<feature type="compositionally biased region" description="Low complexity" evidence="1">
    <location>
        <begin position="165"/>
        <end position="174"/>
    </location>
</feature>
<organism evidence="2 3">
    <name type="scientific">Linderina pennispora</name>
    <dbReference type="NCBI Taxonomy" id="61395"/>
    <lineage>
        <taxon>Eukaryota</taxon>
        <taxon>Fungi</taxon>
        <taxon>Fungi incertae sedis</taxon>
        <taxon>Zoopagomycota</taxon>
        <taxon>Kickxellomycotina</taxon>
        <taxon>Kickxellomycetes</taxon>
        <taxon>Kickxellales</taxon>
        <taxon>Kickxellaceae</taxon>
        <taxon>Linderina</taxon>
    </lineage>
</organism>
<feature type="region of interest" description="Disordered" evidence="1">
    <location>
        <begin position="165"/>
        <end position="185"/>
    </location>
</feature>
<accession>A0A1Y1WLD8</accession>
<name>A0A1Y1WLD8_9FUNG</name>
<evidence type="ECO:0000313" key="3">
    <source>
        <dbReference type="Proteomes" id="UP000193922"/>
    </source>
</evidence>
<keyword evidence="3" id="KW-1185">Reference proteome</keyword>
<dbReference type="RefSeq" id="XP_040747386.1">
    <property type="nucleotide sequence ID" value="XM_040883119.1"/>
</dbReference>
<feature type="region of interest" description="Disordered" evidence="1">
    <location>
        <begin position="100"/>
        <end position="129"/>
    </location>
</feature>
<dbReference type="GeneID" id="63799767"/>
<proteinExistence type="predicted"/>
<reference evidence="2 3" key="1">
    <citation type="submission" date="2016-07" db="EMBL/GenBank/DDBJ databases">
        <title>Pervasive Adenine N6-methylation of Active Genes in Fungi.</title>
        <authorList>
            <consortium name="DOE Joint Genome Institute"/>
            <person name="Mondo S.J."/>
            <person name="Dannebaum R.O."/>
            <person name="Kuo R.C."/>
            <person name="Labutti K."/>
            <person name="Haridas S."/>
            <person name="Kuo A."/>
            <person name="Salamov A."/>
            <person name="Ahrendt S.R."/>
            <person name="Lipzen A."/>
            <person name="Sullivan W."/>
            <person name="Andreopoulos W.B."/>
            <person name="Clum A."/>
            <person name="Lindquist E."/>
            <person name="Daum C."/>
            <person name="Ramamoorthy G.K."/>
            <person name="Gryganskyi A."/>
            <person name="Culley D."/>
            <person name="Magnuson J.K."/>
            <person name="James T.Y."/>
            <person name="O'Malley M.A."/>
            <person name="Stajich J.E."/>
            <person name="Spatafora J.W."/>
            <person name="Visel A."/>
            <person name="Grigoriev I.V."/>
        </authorList>
    </citation>
    <scope>NUCLEOTIDE SEQUENCE [LARGE SCALE GENOMIC DNA]</scope>
    <source>
        <strain evidence="2 3">ATCC 12442</strain>
    </source>
</reference>
<protein>
    <submittedName>
        <fullName evidence="2">Uncharacterized protein</fullName>
    </submittedName>
</protein>
<dbReference type="AlphaFoldDB" id="A0A1Y1WLD8"/>
<dbReference type="Proteomes" id="UP000193922">
    <property type="component" value="Unassembled WGS sequence"/>
</dbReference>
<sequence length="247" mass="26307">MMATVRSSGATTPFAMQQPKLDSQMFAIYLANSVRRDVLHLAAVGAIKESDKNAIFSYLPRSVVGIDDEDTLYGTETCSTYTKTTSKSTACEPARVIATPRRTPRQRSETAPQQQIHTALQSPRSPKTQKFEGLGAKLGALFGKFNVEEAGRRSGRLAAVAQATPAAGAADAGQPGRGGGQADARHRRRVLPQGVAGQQALGEKQRLGHYRRVLVGRELGECQPGVAGQPGVDSQVARVAGDQRLAQ</sequence>
<dbReference type="EMBL" id="MCFD01000001">
    <property type="protein sequence ID" value="ORX74175.1"/>
    <property type="molecule type" value="Genomic_DNA"/>
</dbReference>
<comment type="caution">
    <text evidence="2">The sequence shown here is derived from an EMBL/GenBank/DDBJ whole genome shotgun (WGS) entry which is preliminary data.</text>
</comment>
<evidence type="ECO:0000256" key="1">
    <source>
        <dbReference type="SAM" id="MobiDB-lite"/>
    </source>
</evidence>
<gene>
    <name evidence="2" type="ORF">DL89DRAFT_11249</name>
</gene>